<protein>
    <submittedName>
        <fullName evidence="1">Uncharacterized protein</fullName>
    </submittedName>
</protein>
<organism evidence="1 2">
    <name type="scientific">Glomus cerebriforme</name>
    <dbReference type="NCBI Taxonomy" id="658196"/>
    <lineage>
        <taxon>Eukaryota</taxon>
        <taxon>Fungi</taxon>
        <taxon>Fungi incertae sedis</taxon>
        <taxon>Mucoromycota</taxon>
        <taxon>Glomeromycotina</taxon>
        <taxon>Glomeromycetes</taxon>
        <taxon>Glomerales</taxon>
        <taxon>Glomeraceae</taxon>
        <taxon>Glomus</taxon>
    </lineage>
</organism>
<dbReference type="Proteomes" id="UP000265703">
    <property type="component" value="Unassembled WGS sequence"/>
</dbReference>
<dbReference type="STRING" id="658196.A0A397S3C8"/>
<dbReference type="OrthoDB" id="2433830at2759"/>
<comment type="caution">
    <text evidence="1">The sequence shown here is derived from an EMBL/GenBank/DDBJ whole genome shotgun (WGS) entry which is preliminary data.</text>
</comment>
<dbReference type="EMBL" id="QKYT01000958">
    <property type="protein sequence ID" value="RIA80478.1"/>
    <property type="molecule type" value="Genomic_DNA"/>
</dbReference>
<evidence type="ECO:0000313" key="2">
    <source>
        <dbReference type="Proteomes" id="UP000265703"/>
    </source>
</evidence>
<reference evidence="1 2" key="1">
    <citation type="submission" date="2018-06" db="EMBL/GenBank/DDBJ databases">
        <title>Comparative genomics reveals the genomic features of Rhizophagus irregularis, R. cerebriforme, R. diaphanum and Gigaspora rosea, and their symbiotic lifestyle signature.</title>
        <authorList>
            <person name="Morin E."/>
            <person name="San Clemente H."/>
            <person name="Chen E.C.H."/>
            <person name="De La Providencia I."/>
            <person name="Hainaut M."/>
            <person name="Kuo A."/>
            <person name="Kohler A."/>
            <person name="Murat C."/>
            <person name="Tang N."/>
            <person name="Roy S."/>
            <person name="Loubradou J."/>
            <person name="Henrissat B."/>
            <person name="Grigoriev I.V."/>
            <person name="Corradi N."/>
            <person name="Roux C."/>
            <person name="Martin F.M."/>
        </authorList>
    </citation>
    <scope>NUCLEOTIDE SEQUENCE [LARGE SCALE GENOMIC DNA]</scope>
    <source>
        <strain evidence="1 2">DAOM 227022</strain>
    </source>
</reference>
<proteinExistence type="predicted"/>
<dbReference type="AlphaFoldDB" id="A0A397S3C8"/>
<sequence length="320" mass="37614">MFPSYSDTMDLPEDWQQIYTPHTQIDKKWYDNTTHHITKEELINIINSCPKNKAPEFYEFANVQINLDKYEILTNVKEYQNLDIIIYINNTTIYTKTAIVQEFTSSLRYKTIMYEYMIYLTNKILLPKIEYIMQINVIPEDLCDKLLFPIKKLFKHTLSLLSSTRNNIIHNDLFPVLNNLKSLQLQVQLSNVNIMLNNPTLKIIALQNIIHTQYFYWFPVFSNHLTINKSKLPVIKDTYFTKCCKLFASYHISILSNIDTSLGSAKDAIIAYYPDFTTKDISSLQNKRIIFTNQLIFIDKMYLLPYSETKAINHQGTIPL</sequence>
<name>A0A397S3C8_9GLOM</name>
<gene>
    <name evidence="1" type="ORF">C1645_838617</name>
</gene>
<keyword evidence="2" id="KW-1185">Reference proteome</keyword>
<accession>A0A397S3C8</accession>
<evidence type="ECO:0000313" key="1">
    <source>
        <dbReference type="EMBL" id="RIA80478.1"/>
    </source>
</evidence>